<gene>
    <name evidence="3" type="ORF">PXX05_10445</name>
</gene>
<evidence type="ECO:0000313" key="3">
    <source>
        <dbReference type="EMBL" id="WED42337.1"/>
    </source>
</evidence>
<keyword evidence="1" id="KW-0175">Coiled coil</keyword>
<accession>A0ABY8AT67</accession>
<feature type="compositionally biased region" description="Basic and acidic residues" evidence="2">
    <location>
        <begin position="1402"/>
        <end position="1416"/>
    </location>
</feature>
<feature type="region of interest" description="Disordered" evidence="2">
    <location>
        <begin position="1402"/>
        <end position="1428"/>
    </location>
</feature>
<dbReference type="EMBL" id="CP119078">
    <property type="protein sequence ID" value="WED42337.1"/>
    <property type="molecule type" value="Genomic_DNA"/>
</dbReference>
<sequence length="1428" mass="155519">MPAVNNTLKAALLRDDIATKPGAIEALNDLLKLNYTDPTTFDAFRQAILNKPTFWQGLGFDPTGQPNNNTWLHPDGDIGSGNNPLYSYETLYKLAAEKRIMIGLAGRSEAELQSLLSPNPPATVLSTTDIRNKLVTSATQQPPAGRVRVGQPTVTLPGWDPATQTVLTDAAVGNIQKEAQRLLILKKLEAANASHINHIQALLTAGDDATFRAALGNLGVSANLVQGMNHADLFPLVKVAAAKKGFELHLAANPIANFNQAYNHLKDNNKARFATNVVPAPYQAHLQADSESDWVREVYGKKYLEEFYAREVRDVNMLSTIAKQSDVAAQKHYLTTTGGHDALYVNAAVTDKNLPALRQAAAIQALKLKIANLEDLETLDALLKVTRPDDIKRILDRSDSLGYKNDTAFQDAFTDAKSVREIIAAAMVRKAIYTADDPAKLKAMLLDPTPTFSTVWDRFAPPNPVISGSHVANYFKDPANVSHAKAEALIRLAKITLKEADDAEIAKMALAATPGELQKSVRTLLGSDENTAQPTDALITNITYKLEQSLKAHAAIEATLRATKDIDLDSGTNFANFIGRINTLNITRPTTINGAAGRVGGSTLASLSVSALIANPNLSAKEREEFRGRLVENLVRNYPAPPTGDPQKLNNLTQAKNFTTFKQALTALGITEQGWVTKESMTAVQTAASKQAIQRNLGNYSSFASHNAFNEMVEKLPLAKQQAMVENPDITRSLRDAQTPEAIQRVLGSDIKIDPALLSNLAKENQHHGFAAKIINPEVARLVGNLRLSPPAKLDETSVRTINNLILGANPFSGPNYQRTVTAIAQALHLPDHALDVTFDTARGPLANITTQHTRNADLITEYNRTISPPLPTQSDKAILEFLMTLNKDGGAPFPQGDINSAKDAFRNAKTPQELIQTLANIPTGGGVFTADSLKRQITPEVFYAAKIESNKAILSSNNKTEVSAALTDQKAARQDVVDLHKEITSGDKAIYAKLKDLSTTTSMNWLNPGFQASARQYSREMLATYRELDKVCNTTIEFFENEIALLERQKASLPPTTGMTPDCKKLIDAERVEITKQLAAAKEELARYQGVQKLLRGTPGAPEDASFADKGVLRVLEEAEKGKDIRFTGIASEIEDYPISQKASLLKVKGTDTIDLTTANALRASTSGPVRFTTEKPIPPGHIRNHTVSYNVDVPAARGVAASTQQVHSRYLEERGPDVARVDKNGKVFYTATTTITNREAPPKGKDKGHWMSMAADLLKSCSVVPGQPLPGGKPGEVQKIYLSHGVSKEEAKQLCMALLVLGREVPDFKFDSSAIDSTDTGFDVRSLVNDDRRFKSLRQEKILDEQEYQAWLKDPAVDQALKGMKAFAEVKHGKQAVQDQKKMTTTAIDTTQHYKKEVSEGRLTKMEESNKEVQKTIPTLGSGGGG</sequence>
<protein>
    <recommendedName>
        <fullName evidence="5">Interaptin</fullName>
    </recommendedName>
</protein>
<proteinExistence type="predicted"/>
<dbReference type="Proteomes" id="UP001222087">
    <property type="component" value="Chromosome"/>
</dbReference>
<evidence type="ECO:0000313" key="4">
    <source>
        <dbReference type="Proteomes" id="UP001222087"/>
    </source>
</evidence>
<evidence type="ECO:0000256" key="2">
    <source>
        <dbReference type="SAM" id="MobiDB-lite"/>
    </source>
</evidence>
<evidence type="ECO:0008006" key="5">
    <source>
        <dbReference type="Google" id="ProtNLM"/>
    </source>
</evidence>
<dbReference type="RefSeq" id="WP_275088161.1">
    <property type="nucleotide sequence ID" value="NZ_CP119078.1"/>
</dbReference>
<reference evidence="3 4" key="1">
    <citation type="submission" date="2023-02" db="EMBL/GenBank/DDBJ databases">
        <title>Genome Sequence of L. cardiaca H63T.</title>
        <authorList>
            <person name="Lopez A.E."/>
            <person name="Cianciotto N.P."/>
        </authorList>
    </citation>
    <scope>NUCLEOTIDE SEQUENCE [LARGE SCALE GENOMIC DNA]</scope>
    <source>
        <strain evidence="3 4">H63</strain>
    </source>
</reference>
<feature type="coiled-coil region" evidence="1">
    <location>
        <begin position="1065"/>
        <end position="1092"/>
    </location>
</feature>
<keyword evidence="4" id="KW-1185">Reference proteome</keyword>
<name>A0ABY8AT67_9GAMM</name>
<evidence type="ECO:0000256" key="1">
    <source>
        <dbReference type="SAM" id="Coils"/>
    </source>
</evidence>
<organism evidence="3 4">
    <name type="scientific">Legionella cardiaca</name>
    <dbReference type="NCBI Taxonomy" id="1071983"/>
    <lineage>
        <taxon>Bacteria</taxon>
        <taxon>Pseudomonadati</taxon>
        <taxon>Pseudomonadota</taxon>
        <taxon>Gammaproteobacteria</taxon>
        <taxon>Legionellales</taxon>
        <taxon>Legionellaceae</taxon>
        <taxon>Legionella</taxon>
    </lineage>
</organism>